<keyword evidence="2" id="KW-1185">Reference proteome</keyword>
<evidence type="ECO:0000313" key="2">
    <source>
        <dbReference type="Proteomes" id="UP001055879"/>
    </source>
</evidence>
<name>A0ACB9DNY9_ARCLA</name>
<dbReference type="Proteomes" id="UP001055879">
    <property type="component" value="Linkage Group LG03"/>
</dbReference>
<reference evidence="2" key="1">
    <citation type="journal article" date="2022" name="Mol. Ecol. Resour.">
        <title>The genomes of chicory, endive, great burdock and yacon provide insights into Asteraceae palaeo-polyploidization history and plant inulin production.</title>
        <authorList>
            <person name="Fan W."/>
            <person name="Wang S."/>
            <person name="Wang H."/>
            <person name="Wang A."/>
            <person name="Jiang F."/>
            <person name="Liu H."/>
            <person name="Zhao H."/>
            <person name="Xu D."/>
            <person name="Zhang Y."/>
        </authorList>
    </citation>
    <scope>NUCLEOTIDE SEQUENCE [LARGE SCALE GENOMIC DNA]</scope>
    <source>
        <strain evidence="2">cv. Niubang</strain>
    </source>
</reference>
<dbReference type="EMBL" id="CM042049">
    <property type="protein sequence ID" value="KAI3748262.1"/>
    <property type="molecule type" value="Genomic_DNA"/>
</dbReference>
<reference evidence="1 2" key="2">
    <citation type="journal article" date="2022" name="Mol. Ecol. Resour.">
        <title>The genomes of chicory, endive, great burdock and yacon provide insights into Asteraceae paleo-polyploidization history and plant inulin production.</title>
        <authorList>
            <person name="Fan W."/>
            <person name="Wang S."/>
            <person name="Wang H."/>
            <person name="Wang A."/>
            <person name="Jiang F."/>
            <person name="Liu H."/>
            <person name="Zhao H."/>
            <person name="Xu D."/>
            <person name="Zhang Y."/>
        </authorList>
    </citation>
    <scope>NUCLEOTIDE SEQUENCE [LARGE SCALE GENOMIC DNA]</scope>
    <source>
        <strain evidence="2">cv. Niubang</strain>
    </source>
</reference>
<proteinExistence type="predicted"/>
<comment type="caution">
    <text evidence="1">The sequence shown here is derived from an EMBL/GenBank/DDBJ whole genome shotgun (WGS) entry which is preliminary data.</text>
</comment>
<protein>
    <submittedName>
        <fullName evidence="1">Uncharacterized protein</fullName>
    </submittedName>
</protein>
<organism evidence="1 2">
    <name type="scientific">Arctium lappa</name>
    <name type="common">Greater burdock</name>
    <name type="synonym">Lappa major</name>
    <dbReference type="NCBI Taxonomy" id="4217"/>
    <lineage>
        <taxon>Eukaryota</taxon>
        <taxon>Viridiplantae</taxon>
        <taxon>Streptophyta</taxon>
        <taxon>Embryophyta</taxon>
        <taxon>Tracheophyta</taxon>
        <taxon>Spermatophyta</taxon>
        <taxon>Magnoliopsida</taxon>
        <taxon>eudicotyledons</taxon>
        <taxon>Gunneridae</taxon>
        <taxon>Pentapetalae</taxon>
        <taxon>asterids</taxon>
        <taxon>campanulids</taxon>
        <taxon>Asterales</taxon>
        <taxon>Asteraceae</taxon>
        <taxon>Carduoideae</taxon>
        <taxon>Cardueae</taxon>
        <taxon>Arctiinae</taxon>
        <taxon>Arctium</taxon>
    </lineage>
</organism>
<sequence length="285" mass="32319">MDVHPTPFPANKPQSMKSKYKKISEAPKPNIKEAPIQKHRRTFGTVRNPNVPSKTLPEKPKAKTSNQISIKQPKTESEIGRVPKTESAKKTPQNGSNEKAGLRKKKSVSFPEKLEESVTKKSPAEEVNGVKTPVRPPFSVKPIRIPGTPYLSAEKCSSCRFDRLETASYWLGQIKSAESVGKHFVSAAFFRLANDCKAEPVRTIQVELKKYLTRYDHLSTKAEWKEVSYMYGILKKERKSKSNEDHGNLFPEEASMQGGISDDRERRREDDDDDDIVKEIFVEET</sequence>
<evidence type="ECO:0000313" key="1">
    <source>
        <dbReference type="EMBL" id="KAI3748262.1"/>
    </source>
</evidence>
<accession>A0ACB9DNY9</accession>
<gene>
    <name evidence="1" type="ORF">L6452_11231</name>
</gene>